<dbReference type="Gene3D" id="1.10.287.130">
    <property type="match status" value="1"/>
</dbReference>
<feature type="region of interest" description="Disordered" evidence="12">
    <location>
        <begin position="706"/>
        <end position="796"/>
    </location>
</feature>
<keyword evidence="9" id="KW-0902">Two-component regulatory system</keyword>
<dbReference type="SMART" id="SM00388">
    <property type="entry name" value="HisKA"/>
    <property type="match status" value="1"/>
</dbReference>
<organism evidence="16 17">
    <name type="scientific">Lachnellula subtilissima</name>
    <dbReference type="NCBI Taxonomy" id="602034"/>
    <lineage>
        <taxon>Eukaryota</taxon>
        <taxon>Fungi</taxon>
        <taxon>Dikarya</taxon>
        <taxon>Ascomycota</taxon>
        <taxon>Pezizomycotina</taxon>
        <taxon>Leotiomycetes</taxon>
        <taxon>Helotiales</taxon>
        <taxon>Lachnaceae</taxon>
        <taxon>Lachnellula</taxon>
    </lineage>
</organism>
<evidence type="ECO:0000259" key="14">
    <source>
        <dbReference type="PROSITE" id="PS50109"/>
    </source>
</evidence>
<dbReference type="GO" id="GO:0000155">
    <property type="term" value="F:phosphorelay sensor kinase activity"/>
    <property type="evidence" value="ECO:0007669"/>
    <property type="project" value="InterPro"/>
</dbReference>
<dbReference type="GO" id="GO:0005524">
    <property type="term" value="F:ATP binding"/>
    <property type="evidence" value="ECO:0007669"/>
    <property type="project" value="UniProtKB-KW"/>
</dbReference>
<reference evidence="16 17" key="1">
    <citation type="submission" date="2018-05" db="EMBL/GenBank/DDBJ databases">
        <title>Genome sequencing and assembly of the regulated plant pathogen Lachnellula willkommii and related sister species for the development of diagnostic species identification markers.</title>
        <authorList>
            <person name="Giroux E."/>
            <person name="Bilodeau G."/>
        </authorList>
    </citation>
    <scope>NUCLEOTIDE SEQUENCE [LARGE SCALE GENOMIC DNA]</scope>
    <source>
        <strain evidence="16 17">CBS 197.66</strain>
    </source>
</reference>
<dbReference type="Pfam" id="PF00360">
    <property type="entry name" value="PHY"/>
    <property type="match status" value="1"/>
</dbReference>
<evidence type="ECO:0000259" key="13">
    <source>
        <dbReference type="PROSITE" id="PS50046"/>
    </source>
</evidence>
<dbReference type="InterPro" id="IPR001789">
    <property type="entry name" value="Sig_transdc_resp-reg_receiver"/>
</dbReference>
<dbReference type="Gene3D" id="3.30.450.40">
    <property type="match status" value="1"/>
</dbReference>
<dbReference type="SUPFAM" id="SSF55781">
    <property type="entry name" value="GAF domain-like"/>
    <property type="match status" value="2"/>
</dbReference>
<dbReference type="InterPro" id="IPR036097">
    <property type="entry name" value="HisK_dim/P_sf"/>
</dbReference>
<dbReference type="Gene3D" id="3.30.565.10">
    <property type="entry name" value="Histidine kinase-like ATPase, C-terminal domain"/>
    <property type="match status" value="1"/>
</dbReference>
<keyword evidence="8" id="KW-0157">Chromophore</keyword>
<dbReference type="OrthoDB" id="2015534at2759"/>
<dbReference type="InterPro" id="IPR003661">
    <property type="entry name" value="HisK_dim/P_dom"/>
</dbReference>
<gene>
    <name evidence="16" type="primary">cph1</name>
    <name evidence="16" type="ORF">LSUB1_G005418</name>
</gene>
<evidence type="ECO:0000256" key="3">
    <source>
        <dbReference type="ARBA" id="ARBA00022606"/>
    </source>
</evidence>
<dbReference type="Pfam" id="PF02518">
    <property type="entry name" value="HATPase_c"/>
    <property type="match status" value="1"/>
</dbReference>
<dbReference type="InterPro" id="IPR003594">
    <property type="entry name" value="HATPase_dom"/>
</dbReference>
<dbReference type="InterPro" id="IPR013515">
    <property type="entry name" value="Phytochrome_cen-reg"/>
</dbReference>
<feature type="compositionally biased region" description="Low complexity" evidence="12">
    <location>
        <begin position="723"/>
        <end position="739"/>
    </location>
</feature>
<dbReference type="PANTHER" id="PTHR43065">
    <property type="entry name" value="SENSOR HISTIDINE KINASE"/>
    <property type="match status" value="1"/>
</dbReference>
<dbReference type="InterPro" id="IPR001294">
    <property type="entry name" value="Phytochrome"/>
</dbReference>
<dbReference type="PROSITE" id="PS50110">
    <property type="entry name" value="RESPONSE_REGULATORY"/>
    <property type="match status" value="1"/>
</dbReference>
<feature type="domain" description="Phytochrome chromophore attachment site" evidence="13">
    <location>
        <begin position="85"/>
        <end position="246"/>
    </location>
</feature>
<evidence type="ECO:0000256" key="5">
    <source>
        <dbReference type="ARBA" id="ARBA00022741"/>
    </source>
</evidence>
<feature type="modified residue" description="4-aspartylphosphate" evidence="11">
    <location>
        <position position="858"/>
    </location>
</feature>
<accession>A0A8H8RRT7</accession>
<sequence length="973" mass="108356">MSLTLSSSNLSWKMIFFNSGDALPKEPVQVADNNPTDKEIQQSTTSRSSPLYSVGVARKKNRDLGSLEIFQILNEIQHQLGTAEVLSDLLDITVGLVRELTGFHRIMCYQFDETASGCVVSEWVDLRASGDLYRGLHFPASDIPKQARDLYLVNTIRVLYDRDQETSRLLCRTEEDAKIPLNLKHSYLRAFSPVHLRYLRNMGVRASMSISLIIQGKLWGLISCHSYGPGMRVSLPVRELCRGLGDIASSNIEKLLYSSRIKARKPLAHTLPQTSPSAYIAASTSDLLQMFDADFAFLVIKGEARTVGKLLAYRECVNLLQYVRQRSFTSVFHSQNIAVDCKDAMHSPGAVATLSGILVVPLALSGADFLVFFRKGKQKEIHWAGNPHEKSVRPGTAYLEPRSSFKRWSQSVTGTSREWTEDQIESAVVLSTLYGRFIEVWRQKEAIVQKNKMTRLLIRNAGHEVRTPLNSIINYLEVALEETLDESARLHLQKSLQASKSLIFVVNDLLRLTEAETADFHAHEDNLDLRIMCHEIIDAFGAESSRKKIEVRFEDDQEVPPSVRCDPSGLRQVLSNLMANAIKHSSTEGGPIQIGVKLLSTTDTKLMIEISFQDQGSGLSEQDLDRIFQEFEQILDEDDSQILEVPKIIPKAQKELVSIGLGLATTARFVRLNHGQISIASEQGHGTRVSINIPFRKALRFHRDKRPATEISLPTPPDPAYITPASATPSEASSEAFPPKAQNDGQYSSASKRRKESPLGLPKITDAEESADPQLDIGALSPVSPNSKTDHYPFPRIGSQLAKNKFRVLVAEDNPLNSRLIETRLVRSGHEVTITVDGQACADAFIGTPGNFDAILMDIQCPDANCRRHILHSQNSRIRKVHSPEISEYAKPYGRVPIIAVSASLSEEARGNYVESGFDGWILKPIDFKRLEAILAAILDELMREHLQYGNASWRNGGWFKMSGGDSAEHNLG</sequence>
<evidence type="ECO:0000313" key="17">
    <source>
        <dbReference type="Proteomes" id="UP000462212"/>
    </source>
</evidence>
<dbReference type="CDD" id="cd00082">
    <property type="entry name" value="HisKA"/>
    <property type="match status" value="1"/>
</dbReference>
<dbReference type="GO" id="GO:0009881">
    <property type="term" value="F:photoreceptor activity"/>
    <property type="evidence" value="ECO:0007669"/>
    <property type="project" value="UniProtKB-KW"/>
</dbReference>
<evidence type="ECO:0000313" key="16">
    <source>
        <dbReference type="EMBL" id="TVY39266.1"/>
    </source>
</evidence>
<dbReference type="AlphaFoldDB" id="A0A8H8RRT7"/>
<evidence type="ECO:0000259" key="15">
    <source>
        <dbReference type="PROSITE" id="PS50110"/>
    </source>
</evidence>
<dbReference type="InterPro" id="IPR043150">
    <property type="entry name" value="Phytochrome_PHY_sf"/>
</dbReference>
<keyword evidence="2 11" id="KW-0597">Phosphoprotein</keyword>
<dbReference type="Pfam" id="PF00072">
    <property type="entry name" value="Response_reg"/>
    <property type="match status" value="1"/>
</dbReference>
<evidence type="ECO:0000256" key="4">
    <source>
        <dbReference type="ARBA" id="ARBA00022679"/>
    </source>
</evidence>
<keyword evidence="5" id="KW-0547">Nucleotide-binding</keyword>
<dbReference type="InterPro" id="IPR016132">
    <property type="entry name" value="Phyto_chromo_attachment"/>
</dbReference>
<evidence type="ECO:0000256" key="6">
    <source>
        <dbReference type="ARBA" id="ARBA00022777"/>
    </source>
</evidence>
<dbReference type="CDD" id="cd17546">
    <property type="entry name" value="REC_hyHK_CKI1_RcsC-like"/>
    <property type="match status" value="1"/>
</dbReference>
<dbReference type="Gene3D" id="3.30.450.270">
    <property type="match status" value="1"/>
</dbReference>
<keyword evidence="17" id="KW-1185">Reference proteome</keyword>
<evidence type="ECO:0000256" key="8">
    <source>
        <dbReference type="ARBA" id="ARBA00022991"/>
    </source>
</evidence>
<feature type="domain" description="Response regulatory" evidence="15">
    <location>
        <begin position="807"/>
        <end position="939"/>
    </location>
</feature>
<proteinExistence type="predicted"/>
<name>A0A8H8RRT7_9HELO</name>
<keyword evidence="6" id="KW-0418">Kinase</keyword>
<dbReference type="PROSITE" id="PS50109">
    <property type="entry name" value="HIS_KIN"/>
    <property type="match status" value="1"/>
</dbReference>
<dbReference type="GO" id="GO:0006355">
    <property type="term" value="P:regulation of DNA-templated transcription"/>
    <property type="evidence" value="ECO:0007669"/>
    <property type="project" value="InterPro"/>
</dbReference>
<dbReference type="PRINTS" id="PR01033">
    <property type="entry name" value="PHYTOCHROME"/>
</dbReference>
<keyword evidence="1" id="KW-0600">Photoreceptor protein</keyword>
<dbReference type="GO" id="GO:0009584">
    <property type="term" value="P:detection of visible light"/>
    <property type="evidence" value="ECO:0007669"/>
    <property type="project" value="InterPro"/>
</dbReference>
<protein>
    <submittedName>
        <fullName evidence="16">Phytochrome-like protein</fullName>
    </submittedName>
</protein>
<dbReference type="SMART" id="SM00448">
    <property type="entry name" value="REC"/>
    <property type="match status" value="1"/>
</dbReference>
<evidence type="ECO:0000256" key="12">
    <source>
        <dbReference type="SAM" id="MobiDB-lite"/>
    </source>
</evidence>
<dbReference type="Pfam" id="PF01590">
    <property type="entry name" value="GAF"/>
    <property type="match status" value="1"/>
</dbReference>
<dbReference type="SUPFAM" id="SSF55874">
    <property type="entry name" value="ATPase domain of HSP90 chaperone/DNA topoisomerase II/histidine kinase"/>
    <property type="match status" value="1"/>
</dbReference>
<dbReference type="Proteomes" id="UP000462212">
    <property type="component" value="Unassembled WGS sequence"/>
</dbReference>
<dbReference type="PANTHER" id="PTHR43065:SF10">
    <property type="entry name" value="PEROXIDE STRESS-ACTIVATED HISTIDINE KINASE MAK3"/>
    <property type="match status" value="1"/>
</dbReference>
<dbReference type="SUPFAM" id="SSF52172">
    <property type="entry name" value="CheY-like"/>
    <property type="match status" value="1"/>
</dbReference>
<dbReference type="SUPFAM" id="SSF47384">
    <property type="entry name" value="Homodimeric domain of signal transducing histidine kinase"/>
    <property type="match status" value="1"/>
</dbReference>
<feature type="region of interest" description="Disordered" evidence="12">
    <location>
        <begin position="26"/>
        <end position="47"/>
    </location>
</feature>
<keyword evidence="4" id="KW-0808">Transferase</keyword>
<dbReference type="InterPro" id="IPR005467">
    <property type="entry name" value="His_kinase_dom"/>
</dbReference>
<keyword evidence="10" id="KW-0675">Receptor</keyword>
<dbReference type="InterPro" id="IPR029016">
    <property type="entry name" value="GAF-like_dom_sf"/>
</dbReference>
<evidence type="ECO:0000256" key="9">
    <source>
        <dbReference type="ARBA" id="ARBA00023012"/>
    </source>
</evidence>
<dbReference type="EMBL" id="QGMJ01000237">
    <property type="protein sequence ID" value="TVY39266.1"/>
    <property type="molecule type" value="Genomic_DNA"/>
</dbReference>
<dbReference type="Gene3D" id="3.30.450.20">
    <property type="entry name" value="PAS domain"/>
    <property type="match status" value="1"/>
</dbReference>
<evidence type="ECO:0000256" key="1">
    <source>
        <dbReference type="ARBA" id="ARBA00022543"/>
    </source>
</evidence>
<keyword evidence="3" id="KW-0716">Sensory transduction</keyword>
<dbReference type="Pfam" id="PF00512">
    <property type="entry name" value="HisKA"/>
    <property type="match status" value="1"/>
</dbReference>
<keyword evidence="7" id="KW-0067">ATP-binding</keyword>
<evidence type="ECO:0000256" key="7">
    <source>
        <dbReference type="ARBA" id="ARBA00022840"/>
    </source>
</evidence>
<dbReference type="InterPro" id="IPR036890">
    <property type="entry name" value="HATPase_C_sf"/>
</dbReference>
<dbReference type="PROSITE" id="PS50046">
    <property type="entry name" value="PHYTOCHROME_2"/>
    <property type="match status" value="1"/>
</dbReference>
<evidence type="ECO:0000256" key="10">
    <source>
        <dbReference type="ARBA" id="ARBA00023170"/>
    </source>
</evidence>
<dbReference type="InterPro" id="IPR003018">
    <property type="entry name" value="GAF"/>
</dbReference>
<dbReference type="SMART" id="SM00387">
    <property type="entry name" value="HATPase_c"/>
    <property type="match status" value="1"/>
</dbReference>
<comment type="caution">
    <text evidence="16">The sequence shown here is derived from an EMBL/GenBank/DDBJ whole genome shotgun (WGS) entry which is preliminary data.</text>
</comment>
<dbReference type="Gene3D" id="3.40.50.2300">
    <property type="match status" value="1"/>
</dbReference>
<evidence type="ECO:0000256" key="2">
    <source>
        <dbReference type="ARBA" id="ARBA00022553"/>
    </source>
</evidence>
<dbReference type="InterPro" id="IPR011006">
    <property type="entry name" value="CheY-like_superfamily"/>
</dbReference>
<feature type="domain" description="Histidine kinase" evidence="14">
    <location>
        <begin position="460"/>
        <end position="697"/>
    </location>
</feature>
<evidence type="ECO:0000256" key="11">
    <source>
        <dbReference type="PROSITE-ProRule" id="PRU00169"/>
    </source>
</evidence>